<evidence type="ECO:0000256" key="1">
    <source>
        <dbReference type="ARBA" id="ARBA00023163"/>
    </source>
</evidence>
<reference evidence="3 4" key="1">
    <citation type="journal article" date="2015" name="Nature">
        <title>rRNA introns, odd ribosomes, and small enigmatic genomes across a large radiation of phyla.</title>
        <authorList>
            <person name="Brown C.T."/>
            <person name="Hug L.A."/>
            <person name="Thomas B.C."/>
            <person name="Sharon I."/>
            <person name="Castelle C.J."/>
            <person name="Singh A."/>
            <person name="Wilkins M.J."/>
            <person name="Williams K.H."/>
            <person name="Banfield J.F."/>
        </authorList>
    </citation>
    <scope>NUCLEOTIDE SEQUENCE [LARGE SCALE GENOMIC DNA]</scope>
</reference>
<dbReference type="InterPro" id="IPR013324">
    <property type="entry name" value="RNA_pol_sigma_r3/r4-like"/>
</dbReference>
<dbReference type="InterPro" id="IPR050239">
    <property type="entry name" value="Sigma-70_RNA_pol_init_factors"/>
</dbReference>
<dbReference type="PROSITE" id="PS51913">
    <property type="entry name" value="HTH_HARE"/>
    <property type="match status" value="1"/>
</dbReference>
<protein>
    <submittedName>
        <fullName evidence="3">RNA polymerase sigma factor</fullName>
    </submittedName>
</protein>
<dbReference type="Pfam" id="PF04545">
    <property type="entry name" value="Sigma70_r4"/>
    <property type="match status" value="1"/>
</dbReference>
<dbReference type="PANTHER" id="PTHR30603">
    <property type="entry name" value="RNA POLYMERASE SIGMA FACTOR RPO"/>
    <property type="match status" value="1"/>
</dbReference>
<dbReference type="Gene3D" id="1.10.10.1250">
    <property type="entry name" value="RNA polymerase, subunit delta, N-terminal domain"/>
    <property type="match status" value="1"/>
</dbReference>
<comment type="caution">
    <text evidence="3">The sequence shown here is derived from an EMBL/GenBank/DDBJ whole genome shotgun (WGS) entry which is preliminary data.</text>
</comment>
<dbReference type="GO" id="GO:0006352">
    <property type="term" value="P:DNA-templated transcription initiation"/>
    <property type="evidence" value="ECO:0007669"/>
    <property type="project" value="InterPro"/>
</dbReference>
<accession>A0A0G1R4F5</accession>
<evidence type="ECO:0000313" key="3">
    <source>
        <dbReference type="EMBL" id="KKU15735.1"/>
    </source>
</evidence>
<dbReference type="PRINTS" id="PR00046">
    <property type="entry name" value="SIGMA70FCT"/>
</dbReference>
<dbReference type="GO" id="GO:0003700">
    <property type="term" value="F:DNA-binding transcription factor activity"/>
    <property type="evidence" value="ECO:0007669"/>
    <property type="project" value="InterPro"/>
</dbReference>
<dbReference type="Pfam" id="PF05066">
    <property type="entry name" value="HARE-HTH"/>
    <property type="match status" value="1"/>
</dbReference>
<name>A0A0G1R4F5_9BACT</name>
<dbReference type="EMBL" id="LCLJ01000004">
    <property type="protein sequence ID" value="KKU15735.1"/>
    <property type="molecule type" value="Genomic_DNA"/>
</dbReference>
<dbReference type="Proteomes" id="UP000034727">
    <property type="component" value="Unassembled WGS sequence"/>
</dbReference>
<evidence type="ECO:0000259" key="2">
    <source>
        <dbReference type="PROSITE" id="PS51913"/>
    </source>
</evidence>
<dbReference type="Gene3D" id="1.10.10.10">
    <property type="entry name" value="Winged helix-like DNA-binding domain superfamily/Winged helix DNA-binding domain"/>
    <property type="match status" value="1"/>
</dbReference>
<dbReference type="InterPro" id="IPR038087">
    <property type="entry name" value="RNAP_delta_N_dom_sf"/>
</dbReference>
<keyword evidence="1" id="KW-0804">Transcription</keyword>
<dbReference type="SUPFAM" id="SSF88659">
    <property type="entry name" value="Sigma3 and sigma4 domains of RNA polymerase sigma factors"/>
    <property type="match status" value="1"/>
</dbReference>
<dbReference type="PANTHER" id="PTHR30603:SF47">
    <property type="entry name" value="RNA POLYMERASE SIGMA FACTOR SIGD, CHLOROPLASTIC"/>
    <property type="match status" value="1"/>
</dbReference>
<dbReference type="InterPro" id="IPR036388">
    <property type="entry name" value="WH-like_DNA-bd_sf"/>
</dbReference>
<gene>
    <name evidence="3" type="ORF">UX22_C0004G0056</name>
</gene>
<dbReference type="InterPro" id="IPR007630">
    <property type="entry name" value="RNA_pol_sigma70_r4"/>
</dbReference>
<dbReference type="CDD" id="cd06171">
    <property type="entry name" value="Sigma70_r4"/>
    <property type="match status" value="1"/>
</dbReference>
<dbReference type="PROSITE" id="PS00716">
    <property type="entry name" value="SIGMA70_2"/>
    <property type="match status" value="1"/>
</dbReference>
<organism evidence="3 4">
    <name type="scientific">Candidatus Jorgensenbacteria bacterium GW2011_GWA2_45_9</name>
    <dbReference type="NCBI Taxonomy" id="1618663"/>
    <lineage>
        <taxon>Bacteria</taxon>
        <taxon>Candidatus Joergenseniibacteriota</taxon>
    </lineage>
</organism>
<feature type="domain" description="HTH HARE-type" evidence="2">
    <location>
        <begin position="226"/>
        <end position="290"/>
    </location>
</feature>
<evidence type="ECO:0000313" key="4">
    <source>
        <dbReference type="Proteomes" id="UP000034727"/>
    </source>
</evidence>
<dbReference type="InterPro" id="IPR007759">
    <property type="entry name" value="Asxl_HARE-HTH"/>
</dbReference>
<proteinExistence type="predicted"/>
<dbReference type="AlphaFoldDB" id="A0A0G1R4F5"/>
<dbReference type="InterPro" id="IPR000943">
    <property type="entry name" value="RNA_pol_sigma70"/>
</dbReference>
<sequence>MNKHNKSQTTENATGKNGLNQIIDRLLFVLNTKQRNVLISRFGLKNGIRSTLQDIGDEFDITRERVRQIEEQAIKKVKEAVKAEAGELVKLAENHLLSSGGIREDELFLKELNTKSGFSPKEAKHFEEKLRFVLSVAGSPFYYKEDEKYASFWYSNEMSKKNFFEFVNGVVHNLRSGDKTKILTKKEYIDMCPDMYSCHLLSIPKIFGTNAFGEFGLREWAEIEPRTVRDKAYLVLKKKSSPLHFKEIANNICTLGIDKKPAHVQTVHNELIKDGRFVLVGRGVYALREHGYEPGTVREVITRLLKERGPLDSTEVVRLVNQKRFLKENTILLNLQNRRHFKRLEDGRYGAEEA</sequence>